<dbReference type="SMART" id="SM00220">
    <property type="entry name" value="S_TKc"/>
    <property type="match status" value="1"/>
</dbReference>
<dbReference type="GO" id="GO:0004674">
    <property type="term" value="F:protein serine/threonine kinase activity"/>
    <property type="evidence" value="ECO:0007669"/>
    <property type="project" value="UniProtKB-KW"/>
</dbReference>
<evidence type="ECO:0000313" key="16">
    <source>
        <dbReference type="EMBL" id="KAJ8485033.1"/>
    </source>
</evidence>
<sequence>MLEINSSERGGFLFGRIRLLHALFGSIDFNSSLIEGLEEFTSCEDTRDQPATVKWTCVCAAGPIAASNYTPASNCLESCGCTPGGSDRSTWNCSCATLGPQVPGNIHDTTCFTTCNCTSDPTGTSVAAKKHLSNRGVLVILLLCVVLATIALLATASYCFYYKDRLSMRQVQISSEKDLSWNSTINLISHRSASFPQYRNKISPFFKPISGVIQKLTYIFGSTSGILPGVIVQFSYVELEQATNRFSDNNLIGVGGSSNVYRGQLKDGRIVAIKKLRPLGGSEADSEFLYEIELISRLNHCHVVPLLGCCIETQGRQLERLLVFEYMPNGNLRDCLDARGGKEPMDWETRVRIALGAARGLEYLHEAAAPRILHRDIKSTNILLDDNYRAKITDLGMAKHLMTDDLTSCSSSPARMLGTFGYFAPEYAIVGRASRKSDVFSFGVVILELITGRKPIFKSSNKGEDSLVIWATTRLQNSKLVVSELPDLLLKGKFPEEEMQIMGHLARECLQWDPDLRPTMSEIVQILLTIAPDKSRRRNIPTGNTLLWSSYSHSTRTSGSQTPEVAVERKDPNRAVSGRCHNPCSLPMPVERDSCGNHQAKLETAVSAEHMERPILLTANGRSWRSSDDEAVVDLTEPRLESFMQAYMSSL</sequence>
<keyword evidence="10 14" id="KW-0472">Membrane</keyword>
<evidence type="ECO:0000259" key="15">
    <source>
        <dbReference type="PROSITE" id="PS50011"/>
    </source>
</evidence>
<keyword evidence="4" id="KW-0723">Serine/threonine-protein kinase</keyword>
<feature type="domain" description="Protein kinase" evidence="15">
    <location>
        <begin position="246"/>
        <end position="530"/>
    </location>
</feature>
<evidence type="ECO:0000256" key="9">
    <source>
        <dbReference type="ARBA" id="ARBA00022840"/>
    </source>
</evidence>
<proteinExistence type="predicted"/>
<comment type="caution">
    <text evidence="16">The sequence shown here is derived from an EMBL/GenBank/DDBJ whole genome shotgun (WGS) entry which is preliminary data.</text>
</comment>
<dbReference type="EMBL" id="JAQQAF010000005">
    <property type="protein sequence ID" value="KAJ8485033.1"/>
    <property type="molecule type" value="Genomic_DNA"/>
</dbReference>
<comment type="subcellular location">
    <subcellularLocation>
        <location evidence="1">Cell membrane</location>
    </subcellularLocation>
</comment>
<dbReference type="GO" id="GO:0005524">
    <property type="term" value="F:ATP binding"/>
    <property type="evidence" value="ECO:0007669"/>
    <property type="project" value="UniProtKB-UniRule"/>
</dbReference>
<dbReference type="InterPro" id="IPR011009">
    <property type="entry name" value="Kinase-like_dom_sf"/>
</dbReference>
<comment type="catalytic activity">
    <reaction evidence="11">
        <text>L-threonyl-[protein] + ATP = O-phospho-L-threonyl-[protein] + ADP + H(+)</text>
        <dbReference type="Rhea" id="RHEA:46608"/>
        <dbReference type="Rhea" id="RHEA-COMP:11060"/>
        <dbReference type="Rhea" id="RHEA-COMP:11605"/>
        <dbReference type="ChEBI" id="CHEBI:15378"/>
        <dbReference type="ChEBI" id="CHEBI:30013"/>
        <dbReference type="ChEBI" id="CHEBI:30616"/>
        <dbReference type="ChEBI" id="CHEBI:61977"/>
        <dbReference type="ChEBI" id="CHEBI:456216"/>
        <dbReference type="EC" id="2.7.11.1"/>
    </reaction>
</comment>
<comment type="catalytic activity">
    <reaction evidence="12">
        <text>L-seryl-[protein] + ATP = O-phospho-L-seryl-[protein] + ADP + H(+)</text>
        <dbReference type="Rhea" id="RHEA:17989"/>
        <dbReference type="Rhea" id="RHEA-COMP:9863"/>
        <dbReference type="Rhea" id="RHEA-COMP:11604"/>
        <dbReference type="ChEBI" id="CHEBI:15378"/>
        <dbReference type="ChEBI" id="CHEBI:29999"/>
        <dbReference type="ChEBI" id="CHEBI:30616"/>
        <dbReference type="ChEBI" id="CHEBI:83421"/>
        <dbReference type="ChEBI" id="CHEBI:456216"/>
        <dbReference type="EC" id="2.7.11.1"/>
    </reaction>
</comment>
<keyword evidence="8" id="KW-0418">Kinase</keyword>
<dbReference type="GO" id="GO:0005886">
    <property type="term" value="C:plasma membrane"/>
    <property type="evidence" value="ECO:0007669"/>
    <property type="project" value="UniProtKB-SubCell"/>
</dbReference>
<dbReference type="Gene3D" id="1.10.510.10">
    <property type="entry name" value="Transferase(Phosphotransferase) domain 1"/>
    <property type="match status" value="1"/>
</dbReference>
<dbReference type="InterPro" id="IPR008271">
    <property type="entry name" value="Ser/Thr_kinase_AS"/>
</dbReference>
<dbReference type="PANTHER" id="PTHR47989:SF23">
    <property type="entry name" value="RECEPTOR-LIKE SERINE_THREONINE-PROTEIN KINASE NCRK ISOFORM X1"/>
    <property type="match status" value="1"/>
</dbReference>
<protein>
    <recommendedName>
        <fullName evidence="2">non-specific serine/threonine protein kinase</fullName>
        <ecNumber evidence="2">2.7.11.1</ecNumber>
    </recommendedName>
</protein>
<keyword evidence="17" id="KW-1185">Reference proteome</keyword>
<name>A0AAV8QWJ3_ENSVE</name>
<evidence type="ECO:0000313" key="17">
    <source>
        <dbReference type="Proteomes" id="UP001222027"/>
    </source>
</evidence>
<keyword evidence="14" id="KW-1133">Transmembrane helix</keyword>
<keyword evidence="7 13" id="KW-0547">Nucleotide-binding</keyword>
<evidence type="ECO:0000256" key="8">
    <source>
        <dbReference type="ARBA" id="ARBA00022777"/>
    </source>
</evidence>
<evidence type="ECO:0000256" key="5">
    <source>
        <dbReference type="ARBA" id="ARBA00022553"/>
    </source>
</evidence>
<dbReference type="PROSITE" id="PS50011">
    <property type="entry name" value="PROTEIN_KINASE_DOM"/>
    <property type="match status" value="1"/>
</dbReference>
<keyword evidence="5" id="KW-0597">Phosphoprotein</keyword>
<dbReference type="PANTHER" id="PTHR47989">
    <property type="entry name" value="OS01G0750732 PROTEIN"/>
    <property type="match status" value="1"/>
</dbReference>
<dbReference type="InterPro" id="IPR017441">
    <property type="entry name" value="Protein_kinase_ATP_BS"/>
</dbReference>
<accession>A0AAV8QWJ3</accession>
<keyword evidence="6" id="KW-0808">Transferase</keyword>
<dbReference type="InterPro" id="IPR000719">
    <property type="entry name" value="Prot_kinase_dom"/>
</dbReference>
<dbReference type="FunFam" id="3.30.200.20:FF:000415">
    <property type="entry name" value="receptor-like serine/threonine-protein kinase NCRK"/>
    <property type="match status" value="1"/>
</dbReference>
<gene>
    <name evidence="16" type="ORF">OPV22_017518</name>
</gene>
<evidence type="ECO:0000256" key="12">
    <source>
        <dbReference type="ARBA" id="ARBA00048679"/>
    </source>
</evidence>
<evidence type="ECO:0000256" key="7">
    <source>
        <dbReference type="ARBA" id="ARBA00022741"/>
    </source>
</evidence>
<feature type="transmembrane region" description="Helical" evidence="14">
    <location>
        <begin position="137"/>
        <end position="161"/>
    </location>
</feature>
<organism evidence="16 17">
    <name type="scientific">Ensete ventricosum</name>
    <name type="common">Abyssinian banana</name>
    <name type="synonym">Musa ensete</name>
    <dbReference type="NCBI Taxonomy" id="4639"/>
    <lineage>
        <taxon>Eukaryota</taxon>
        <taxon>Viridiplantae</taxon>
        <taxon>Streptophyta</taxon>
        <taxon>Embryophyta</taxon>
        <taxon>Tracheophyta</taxon>
        <taxon>Spermatophyta</taxon>
        <taxon>Magnoliopsida</taxon>
        <taxon>Liliopsida</taxon>
        <taxon>Zingiberales</taxon>
        <taxon>Musaceae</taxon>
        <taxon>Ensete</taxon>
    </lineage>
</organism>
<evidence type="ECO:0000256" key="13">
    <source>
        <dbReference type="PROSITE-ProRule" id="PRU10141"/>
    </source>
</evidence>
<dbReference type="PROSITE" id="PS00108">
    <property type="entry name" value="PROTEIN_KINASE_ST"/>
    <property type="match status" value="1"/>
</dbReference>
<feature type="binding site" evidence="13">
    <location>
        <position position="275"/>
    </location>
    <ligand>
        <name>ATP</name>
        <dbReference type="ChEBI" id="CHEBI:30616"/>
    </ligand>
</feature>
<keyword evidence="9 13" id="KW-0067">ATP-binding</keyword>
<evidence type="ECO:0000256" key="1">
    <source>
        <dbReference type="ARBA" id="ARBA00004236"/>
    </source>
</evidence>
<evidence type="ECO:0000256" key="3">
    <source>
        <dbReference type="ARBA" id="ARBA00022475"/>
    </source>
</evidence>
<dbReference type="CDD" id="cd14066">
    <property type="entry name" value="STKc_IRAK"/>
    <property type="match status" value="1"/>
</dbReference>
<evidence type="ECO:0000256" key="11">
    <source>
        <dbReference type="ARBA" id="ARBA00047899"/>
    </source>
</evidence>
<dbReference type="AlphaFoldDB" id="A0AAV8QWJ3"/>
<dbReference type="Pfam" id="PF00069">
    <property type="entry name" value="Pkinase"/>
    <property type="match status" value="1"/>
</dbReference>
<evidence type="ECO:0000256" key="4">
    <source>
        <dbReference type="ARBA" id="ARBA00022527"/>
    </source>
</evidence>
<dbReference type="Gene3D" id="3.30.200.20">
    <property type="entry name" value="Phosphorylase Kinase, domain 1"/>
    <property type="match status" value="1"/>
</dbReference>
<dbReference type="SUPFAM" id="SSF56112">
    <property type="entry name" value="Protein kinase-like (PK-like)"/>
    <property type="match status" value="1"/>
</dbReference>
<evidence type="ECO:0000256" key="2">
    <source>
        <dbReference type="ARBA" id="ARBA00012513"/>
    </source>
</evidence>
<evidence type="ECO:0000256" key="14">
    <source>
        <dbReference type="SAM" id="Phobius"/>
    </source>
</evidence>
<keyword evidence="3" id="KW-1003">Cell membrane</keyword>
<reference evidence="16 17" key="1">
    <citation type="submission" date="2022-12" db="EMBL/GenBank/DDBJ databases">
        <title>Chromosome-scale assembly of the Ensete ventricosum genome.</title>
        <authorList>
            <person name="Dussert Y."/>
            <person name="Stocks J."/>
            <person name="Wendawek A."/>
            <person name="Woldeyes F."/>
            <person name="Nichols R.A."/>
            <person name="Borrell J.S."/>
        </authorList>
    </citation>
    <scope>NUCLEOTIDE SEQUENCE [LARGE SCALE GENOMIC DNA]</scope>
    <source>
        <strain evidence="17">cv. Maze</strain>
        <tissue evidence="16">Seeds</tissue>
    </source>
</reference>
<keyword evidence="14" id="KW-0812">Transmembrane</keyword>
<dbReference type="EC" id="2.7.11.1" evidence="2"/>
<evidence type="ECO:0000256" key="10">
    <source>
        <dbReference type="ARBA" id="ARBA00023136"/>
    </source>
</evidence>
<dbReference type="Proteomes" id="UP001222027">
    <property type="component" value="Unassembled WGS sequence"/>
</dbReference>
<evidence type="ECO:0000256" key="6">
    <source>
        <dbReference type="ARBA" id="ARBA00022679"/>
    </source>
</evidence>
<dbReference type="PROSITE" id="PS00107">
    <property type="entry name" value="PROTEIN_KINASE_ATP"/>
    <property type="match status" value="1"/>
</dbReference>
<dbReference type="FunFam" id="1.10.510.10:FF:000395">
    <property type="entry name" value="receptor-like serine/threonine-protein kinase NCRK"/>
    <property type="match status" value="1"/>
</dbReference>